<feature type="chain" id="PRO_5020213758" evidence="1">
    <location>
        <begin position="26"/>
        <end position="503"/>
    </location>
</feature>
<comment type="caution">
    <text evidence="3">The sequence shown here is derived from an EMBL/GenBank/DDBJ whole genome shotgun (WGS) entry which is preliminary data.</text>
</comment>
<dbReference type="Pfam" id="PF08486">
    <property type="entry name" value="SpoIID"/>
    <property type="match status" value="1"/>
</dbReference>
<organism evidence="3 4">
    <name type="scientific">Scopulibacillus darangshiensis</name>
    <dbReference type="NCBI Taxonomy" id="442528"/>
    <lineage>
        <taxon>Bacteria</taxon>
        <taxon>Bacillati</taxon>
        <taxon>Bacillota</taxon>
        <taxon>Bacilli</taxon>
        <taxon>Bacillales</taxon>
        <taxon>Sporolactobacillaceae</taxon>
        <taxon>Scopulibacillus</taxon>
    </lineage>
</organism>
<dbReference type="PANTHER" id="PTHR30032:SF4">
    <property type="entry name" value="AMIDASE ENHANCER"/>
    <property type="match status" value="1"/>
</dbReference>
<dbReference type="OrthoDB" id="9794671at2"/>
<dbReference type="PANTHER" id="PTHR30032">
    <property type="entry name" value="N-ACETYLMURAMOYL-L-ALANINE AMIDASE-RELATED"/>
    <property type="match status" value="1"/>
</dbReference>
<dbReference type="Pfam" id="PF08239">
    <property type="entry name" value="SH3_3"/>
    <property type="match status" value="1"/>
</dbReference>
<proteinExistence type="predicted"/>
<dbReference type="GO" id="GO:0030435">
    <property type="term" value="P:sporulation resulting in formation of a cellular spore"/>
    <property type="evidence" value="ECO:0007669"/>
    <property type="project" value="InterPro"/>
</dbReference>
<evidence type="ECO:0000313" key="4">
    <source>
        <dbReference type="Proteomes" id="UP000295416"/>
    </source>
</evidence>
<dbReference type="InterPro" id="IPR013486">
    <property type="entry name" value="SpoIID/LytB"/>
</dbReference>
<dbReference type="RefSeq" id="WP_132747944.1">
    <property type="nucleotide sequence ID" value="NZ_SLXK01000048.1"/>
</dbReference>
<dbReference type="InterPro" id="IPR051922">
    <property type="entry name" value="Bact_Sporulation_Assoc"/>
</dbReference>
<keyword evidence="4" id="KW-1185">Reference proteome</keyword>
<dbReference type="AlphaFoldDB" id="A0A4R2NHL7"/>
<keyword evidence="1" id="KW-0732">Signal</keyword>
<gene>
    <name evidence="3" type="ORF">EV207_14826</name>
</gene>
<reference evidence="3 4" key="1">
    <citation type="submission" date="2019-03" db="EMBL/GenBank/DDBJ databases">
        <title>Genomic Encyclopedia of Type Strains, Phase IV (KMG-IV): sequencing the most valuable type-strain genomes for metagenomic binning, comparative biology and taxonomic classification.</title>
        <authorList>
            <person name="Goeker M."/>
        </authorList>
    </citation>
    <scope>NUCLEOTIDE SEQUENCE [LARGE SCALE GENOMIC DNA]</scope>
    <source>
        <strain evidence="3 4">DSM 19377</strain>
    </source>
</reference>
<dbReference type="InterPro" id="IPR013693">
    <property type="entry name" value="SpoIID/LytB_N"/>
</dbReference>
<feature type="signal peptide" evidence="1">
    <location>
        <begin position="1"/>
        <end position="25"/>
    </location>
</feature>
<evidence type="ECO:0000256" key="1">
    <source>
        <dbReference type="SAM" id="SignalP"/>
    </source>
</evidence>
<name>A0A4R2NHL7_9BACL</name>
<evidence type="ECO:0000259" key="2">
    <source>
        <dbReference type="PROSITE" id="PS51781"/>
    </source>
</evidence>
<dbReference type="NCBIfam" id="TIGR02669">
    <property type="entry name" value="SpoIID_LytB"/>
    <property type="match status" value="1"/>
</dbReference>
<protein>
    <submittedName>
        <fullName evidence="3">SpoIID/LytB domain protein</fullName>
    </submittedName>
</protein>
<dbReference type="Gene3D" id="2.30.30.40">
    <property type="entry name" value="SH3 Domains"/>
    <property type="match status" value="1"/>
</dbReference>
<accession>A0A4R2NHL7</accession>
<dbReference type="PROSITE" id="PS51781">
    <property type="entry name" value="SH3B"/>
    <property type="match status" value="1"/>
</dbReference>
<feature type="domain" description="SH3b" evidence="2">
    <location>
        <begin position="441"/>
        <end position="503"/>
    </location>
</feature>
<evidence type="ECO:0000313" key="3">
    <source>
        <dbReference type="EMBL" id="TCP20877.1"/>
    </source>
</evidence>
<sequence>MKRKLSILFAMILLFSILPAYQSHAASEPMVKVKLVNFLGNQSHITLEPQDTYSIKGKPETLHKGKSYILKVEGRKLSLYEDKKRIGSFKTLSVSPKKGSSRLSVNGRDYGGSFQFILENGSFVRPINTLSIEDYVKGVLPREMPPSWHIEAVKAQAVAARTYALRYGDKVINDTISYQVYGGADQQPASNKAVNLTRGEVMYYDGKLVDAVYSASNGGKTESNANAWSGKPLGYLKVKNDPYDPKMVWHTAFNKQQINLAGMDLKHPGEWWSKAKEKDQVIAENIKHWLRNNDYAGNEIKVVAIPNLSFSDKGSGGRVTKGSLAIQYLVKGKVDAKKRMVINKLELKNKPATTIRAILGNRQIRSYVIDNVSDSKNKLTIEGRGDGHGVGMSQYGAKQRAEAGQTYKDILGFYYDGAALSADYQPENAIPLPNKAGDKKLQTGKVNAIRLNLRTGPSMSFKVIGQLKKDQRVEILGKKGEWYKVQSGKQKGYVYEKYLSKEK</sequence>
<dbReference type="InterPro" id="IPR003646">
    <property type="entry name" value="SH3-like_bac-type"/>
</dbReference>
<dbReference type="SMART" id="SM00287">
    <property type="entry name" value="SH3b"/>
    <property type="match status" value="1"/>
</dbReference>
<dbReference type="EMBL" id="SLXK01000048">
    <property type="protein sequence ID" value="TCP20877.1"/>
    <property type="molecule type" value="Genomic_DNA"/>
</dbReference>
<dbReference type="Proteomes" id="UP000295416">
    <property type="component" value="Unassembled WGS sequence"/>
</dbReference>
<dbReference type="GO" id="GO:0030288">
    <property type="term" value="C:outer membrane-bounded periplasmic space"/>
    <property type="evidence" value="ECO:0007669"/>
    <property type="project" value="TreeGrafter"/>
</dbReference>